<proteinExistence type="predicted"/>
<dbReference type="Pfam" id="PF14165">
    <property type="entry name" value="YtzH"/>
    <property type="match status" value="1"/>
</dbReference>
<comment type="caution">
    <text evidence="1">The sequence shown here is derived from an EMBL/GenBank/DDBJ whole genome shotgun (WGS) entry which is preliminary data.</text>
</comment>
<accession>W4Q230</accession>
<evidence type="ECO:0000313" key="2">
    <source>
        <dbReference type="Proteomes" id="UP000018890"/>
    </source>
</evidence>
<gene>
    <name evidence="1" type="ORF">JCM9140_1809</name>
</gene>
<dbReference type="InterPro" id="IPR025547">
    <property type="entry name" value="YtzH"/>
</dbReference>
<dbReference type="EMBL" id="BAUT01000014">
    <property type="protein sequence ID" value="GAE25793.1"/>
    <property type="molecule type" value="Genomic_DNA"/>
</dbReference>
<sequence>MTTDEAEQIERLLSSLATDASLQPEIQQTLNHIHEKHELNHEPFQQQDVEQWLNVLSIE</sequence>
<dbReference type="AlphaFoldDB" id="W4Q230"/>
<reference evidence="1" key="1">
    <citation type="journal article" date="2014" name="Genome Announc.">
        <title>Draft Genome Sequences of Three Alkaliphilic Bacillus Strains, Bacillus wakoensis JCM 9140T, Bacillus akibai JCM 9157T, and Bacillus hemicellulosilyticus JCM 9152T.</title>
        <authorList>
            <person name="Yuki M."/>
            <person name="Oshima K."/>
            <person name="Suda W."/>
            <person name="Oshida Y."/>
            <person name="Kitamura K."/>
            <person name="Iida T."/>
            <person name="Hattori M."/>
            <person name="Ohkuma M."/>
        </authorList>
    </citation>
    <scope>NUCLEOTIDE SEQUENCE [LARGE SCALE GENOMIC DNA]</scope>
    <source>
        <strain evidence="1">JCM 9140</strain>
    </source>
</reference>
<organism evidence="1 2">
    <name type="scientific">Halalkalibacter wakoensis JCM 9140</name>
    <dbReference type="NCBI Taxonomy" id="1236970"/>
    <lineage>
        <taxon>Bacteria</taxon>
        <taxon>Bacillati</taxon>
        <taxon>Bacillota</taxon>
        <taxon>Bacilli</taxon>
        <taxon>Bacillales</taxon>
        <taxon>Bacillaceae</taxon>
        <taxon>Halalkalibacter</taxon>
    </lineage>
</organism>
<protein>
    <submittedName>
        <fullName evidence="1">Uncharacterized protein</fullName>
    </submittedName>
</protein>
<evidence type="ECO:0000313" key="1">
    <source>
        <dbReference type="EMBL" id="GAE25793.1"/>
    </source>
</evidence>
<dbReference type="Proteomes" id="UP000018890">
    <property type="component" value="Unassembled WGS sequence"/>
</dbReference>
<name>W4Q230_9BACI</name>
<keyword evidence="2" id="KW-1185">Reference proteome</keyword>